<dbReference type="AlphaFoldDB" id="A0AB36DKX3"/>
<dbReference type="EMBL" id="JAAIRY010000034">
    <property type="protein sequence ID" value="NSI66368.1"/>
    <property type="molecule type" value="Genomic_DNA"/>
</dbReference>
<dbReference type="Proteomes" id="UP001296581">
    <property type="component" value="Unassembled WGS sequence"/>
</dbReference>
<evidence type="ECO:0000313" key="2">
    <source>
        <dbReference type="Proteomes" id="UP001296581"/>
    </source>
</evidence>
<dbReference type="RefSeq" id="WP_009245630.1">
    <property type="nucleotide sequence ID" value="NZ_CABKQB010000011.1"/>
</dbReference>
<name>A0AB36DKX3_MEDGN</name>
<reference evidence="1" key="1">
    <citation type="journal article" date="2020" name="Cell Host Microbe">
        <title>Functional and Genomic Variation between Human-Derived Isolates of Lachnospiraceae Reveals Inter- and Intra-Species Diversity.</title>
        <authorList>
            <person name="Sorbara M.T."/>
            <person name="Littmann E.R."/>
            <person name="Fontana E."/>
            <person name="Moody T.U."/>
            <person name="Kohout C.E."/>
            <person name="Gjonbalaj M."/>
            <person name="Eaton V."/>
            <person name="Seok R."/>
            <person name="Leiner I.M."/>
            <person name="Pamer E.G."/>
        </authorList>
    </citation>
    <scope>NUCLEOTIDE SEQUENCE</scope>
    <source>
        <strain evidence="1">MSK.11.9</strain>
    </source>
</reference>
<organism evidence="1 2">
    <name type="scientific">Mediterraneibacter gnavus</name>
    <name type="common">Ruminococcus gnavus</name>
    <dbReference type="NCBI Taxonomy" id="33038"/>
    <lineage>
        <taxon>Bacteria</taxon>
        <taxon>Bacillati</taxon>
        <taxon>Bacillota</taxon>
        <taxon>Clostridia</taxon>
        <taxon>Lachnospirales</taxon>
        <taxon>Lachnospiraceae</taxon>
        <taxon>Mediterraneibacter</taxon>
    </lineage>
</organism>
<comment type="caution">
    <text evidence="1">The sequence shown here is derived from an EMBL/GenBank/DDBJ whole genome shotgun (WGS) entry which is preliminary data.</text>
</comment>
<evidence type="ECO:0000313" key="1">
    <source>
        <dbReference type="EMBL" id="NSI66368.1"/>
    </source>
</evidence>
<proteinExistence type="predicted"/>
<reference evidence="1" key="2">
    <citation type="submission" date="2020-02" db="EMBL/GenBank/DDBJ databases">
        <authorList>
            <person name="Littmann E."/>
            <person name="Sorbara M."/>
        </authorList>
    </citation>
    <scope>NUCLEOTIDE SEQUENCE</scope>
    <source>
        <strain evidence="1">MSK.11.9</strain>
    </source>
</reference>
<sequence length="171" mass="21572">MNKKLPYYMAYPLPLQYDDERKERRDYEYMKSLYPDVAKRLLPYIEEECDRMEYDNSMMYDEYPDRLQLHLMCKRVCENVRKHEKIFYGTEYEGLLSQAEENSVMKMEEAERMQEPESEWEPEFMQVQEQNRREPKRRRMPNWLQNLIEVMLYHELYKRRSDHRRSRHRIY</sequence>
<accession>A0AB36DKX3</accession>
<protein>
    <submittedName>
        <fullName evidence="1">Uncharacterized protein</fullName>
    </submittedName>
</protein>
<gene>
    <name evidence="1" type="ORF">G4981_13995</name>
</gene>